<evidence type="ECO:0000313" key="3">
    <source>
        <dbReference type="EMBL" id="QJD86137.1"/>
    </source>
</evidence>
<dbReference type="KEGG" id="cheb:HH215_25135"/>
<sequence length="292" mass="31279">MLLAAVAALMFVLQTLCLKRLPELRSNRSLFGLISSYSTLIAIGSLLGWAIGGSPTISSGTWLFGSLYGAVFTLTMFFYTRAMNTGPLSYSSFYFSVSLMVPVIASMTLWQEGAGPTKLAGLALFLLSFYFIQIYGGQSGQEQRAQRSWIFYCLLAFLFNGLIPVLAKAHQSMLDGREAMELMLVGFLAASLCSALGWIVAGLKRKSVDSTVRITRSTLLIVVGVGLTTGIGNALMTYLSGRLPGAYLYPFVNGSMIVLLTLASAVVFKEKLTKGGALGILTGILAIVAVNL</sequence>
<evidence type="ECO:0000313" key="4">
    <source>
        <dbReference type="Proteomes" id="UP000502248"/>
    </source>
</evidence>
<dbReference type="InterPro" id="IPR037185">
    <property type="entry name" value="EmrE-like"/>
</dbReference>
<feature type="transmembrane region" description="Helical" evidence="2">
    <location>
        <begin position="119"/>
        <end position="137"/>
    </location>
</feature>
<evidence type="ECO:0000256" key="1">
    <source>
        <dbReference type="ARBA" id="ARBA00004127"/>
    </source>
</evidence>
<keyword evidence="4" id="KW-1185">Reference proteome</keyword>
<dbReference type="Proteomes" id="UP000502248">
    <property type="component" value="Chromosome"/>
</dbReference>
<reference evidence="3 4" key="1">
    <citation type="submission" date="2020-04" db="EMBL/GenBank/DDBJ databases">
        <title>Genome sequencing of novel species.</title>
        <authorList>
            <person name="Heo J."/>
            <person name="Kim S.-J."/>
            <person name="Kim J.-S."/>
            <person name="Hong S.-B."/>
            <person name="Kwon S.-W."/>
        </authorList>
    </citation>
    <scope>NUCLEOTIDE SEQUENCE [LARGE SCALE GENOMIC DNA]</scope>
    <source>
        <strain evidence="3 4">MFER-1</strain>
    </source>
</reference>
<feature type="transmembrane region" description="Helical" evidence="2">
    <location>
        <begin position="62"/>
        <end position="80"/>
    </location>
</feature>
<dbReference type="EMBL" id="CP051680">
    <property type="protein sequence ID" value="QJD86137.1"/>
    <property type="molecule type" value="Genomic_DNA"/>
</dbReference>
<feature type="transmembrane region" description="Helical" evidence="2">
    <location>
        <begin position="29"/>
        <end position="50"/>
    </location>
</feature>
<comment type="subcellular location">
    <subcellularLocation>
        <location evidence="1">Endomembrane system</location>
        <topology evidence="1">Multi-pass membrane protein</topology>
    </subcellularLocation>
</comment>
<evidence type="ECO:0000256" key="2">
    <source>
        <dbReference type="SAM" id="Phobius"/>
    </source>
</evidence>
<feature type="transmembrane region" description="Helical" evidence="2">
    <location>
        <begin position="179"/>
        <end position="199"/>
    </location>
</feature>
<feature type="transmembrane region" description="Helical" evidence="2">
    <location>
        <begin position="219"/>
        <end position="239"/>
    </location>
</feature>
<gene>
    <name evidence="3" type="ORF">HH215_25135</name>
</gene>
<dbReference type="Gene3D" id="1.10.3730.20">
    <property type="match status" value="1"/>
</dbReference>
<keyword evidence="2" id="KW-0812">Transmembrane</keyword>
<keyword evidence="2" id="KW-1133">Transmembrane helix</keyword>
<feature type="transmembrane region" description="Helical" evidence="2">
    <location>
        <begin position="246"/>
        <end position="266"/>
    </location>
</feature>
<organism evidence="3 4">
    <name type="scientific">Cohnella herbarum</name>
    <dbReference type="NCBI Taxonomy" id="2728023"/>
    <lineage>
        <taxon>Bacteria</taxon>
        <taxon>Bacillati</taxon>
        <taxon>Bacillota</taxon>
        <taxon>Bacilli</taxon>
        <taxon>Bacillales</taxon>
        <taxon>Paenibacillaceae</taxon>
        <taxon>Cohnella</taxon>
    </lineage>
</organism>
<keyword evidence="2" id="KW-0472">Membrane</keyword>
<feature type="transmembrane region" description="Helical" evidence="2">
    <location>
        <begin position="92"/>
        <end position="110"/>
    </location>
</feature>
<protein>
    <recommendedName>
        <fullName evidence="5">EamA domain-containing protein</fullName>
    </recommendedName>
</protein>
<dbReference type="RefSeq" id="WP_169282389.1">
    <property type="nucleotide sequence ID" value="NZ_CP051680.1"/>
</dbReference>
<evidence type="ECO:0008006" key="5">
    <source>
        <dbReference type="Google" id="ProtNLM"/>
    </source>
</evidence>
<feature type="transmembrane region" description="Helical" evidence="2">
    <location>
        <begin position="149"/>
        <end position="167"/>
    </location>
</feature>
<accession>A0A7Z2ZPM6</accession>
<feature type="transmembrane region" description="Helical" evidence="2">
    <location>
        <begin position="272"/>
        <end position="290"/>
    </location>
</feature>
<proteinExistence type="predicted"/>
<name>A0A7Z2ZPM6_9BACL</name>
<dbReference type="SUPFAM" id="SSF103481">
    <property type="entry name" value="Multidrug resistance efflux transporter EmrE"/>
    <property type="match status" value="2"/>
</dbReference>
<dbReference type="AlphaFoldDB" id="A0A7Z2ZPM6"/>